<proteinExistence type="predicted"/>
<name>A0A8X6S9Z9_TRICX</name>
<reference evidence="1" key="1">
    <citation type="submission" date="2020-08" db="EMBL/GenBank/DDBJ databases">
        <title>Multicomponent nature underlies the extraordinary mechanical properties of spider dragline silk.</title>
        <authorList>
            <person name="Kono N."/>
            <person name="Nakamura H."/>
            <person name="Mori M."/>
            <person name="Yoshida Y."/>
            <person name="Ohtoshi R."/>
            <person name="Malay A.D."/>
            <person name="Moran D.A.P."/>
            <person name="Tomita M."/>
            <person name="Numata K."/>
            <person name="Arakawa K."/>
        </authorList>
    </citation>
    <scope>NUCLEOTIDE SEQUENCE</scope>
</reference>
<evidence type="ECO:0000313" key="2">
    <source>
        <dbReference type="Proteomes" id="UP000887159"/>
    </source>
</evidence>
<dbReference type="EMBL" id="BMAU01021280">
    <property type="protein sequence ID" value="GFY08416.1"/>
    <property type="molecule type" value="Genomic_DNA"/>
</dbReference>
<accession>A0A8X6S9Z9</accession>
<dbReference type="AlphaFoldDB" id="A0A8X6S9Z9"/>
<organism evidence="1 2">
    <name type="scientific">Trichonephila clavipes</name>
    <name type="common">Golden silk orbweaver</name>
    <name type="synonym">Nephila clavipes</name>
    <dbReference type="NCBI Taxonomy" id="2585209"/>
    <lineage>
        <taxon>Eukaryota</taxon>
        <taxon>Metazoa</taxon>
        <taxon>Ecdysozoa</taxon>
        <taxon>Arthropoda</taxon>
        <taxon>Chelicerata</taxon>
        <taxon>Arachnida</taxon>
        <taxon>Araneae</taxon>
        <taxon>Araneomorphae</taxon>
        <taxon>Entelegynae</taxon>
        <taxon>Araneoidea</taxon>
        <taxon>Nephilidae</taxon>
        <taxon>Trichonephila</taxon>
    </lineage>
</organism>
<protein>
    <submittedName>
        <fullName evidence="1">Uncharacterized protein</fullName>
    </submittedName>
</protein>
<sequence length="120" mass="14271">MSHFRSRNLYQHISDVDKGRMVTYGDYSLSYRSTAARVGRDSMTVSRIWNRWVQDELRVLVVEELFHKYDDAVSGQKNHGIFPQYRQPCRFSEQHLMSRTSPTPEKRDKTVQKCVVEKRM</sequence>
<keyword evidence="2" id="KW-1185">Reference proteome</keyword>
<gene>
    <name evidence="1" type="ORF">TNCV_1358221</name>
</gene>
<dbReference type="Proteomes" id="UP000887159">
    <property type="component" value="Unassembled WGS sequence"/>
</dbReference>
<comment type="caution">
    <text evidence="1">The sequence shown here is derived from an EMBL/GenBank/DDBJ whole genome shotgun (WGS) entry which is preliminary data.</text>
</comment>
<evidence type="ECO:0000313" key="1">
    <source>
        <dbReference type="EMBL" id="GFY08416.1"/>
    </source>
</evidence>